<reference evidence="5 6" key="1">
    <citation type="journal article" date="2007" name="Appl. Environ. Microbiol.">
        <title>Isolation of key methanogens for global methane emission from rice paddy fields: a novel isolate affiliated with the clone cluster rice cluster I.</title>
        <authorList>
            <person name="Sakai S."/>
            <person name="Imachi H."/>
            <person name="Sekiguchi Y."/>
            <person name="Ohashi A."/>
            <person name="Harada H."/>
            <person name="Kamagata Y."/>
        </authorList>
    </citation>
    <scope>NUCLEOTIDE SEQUENCE [LARGE SCALE GENOMIC DNA]</scope>
    <source>
        <strain evidence="6">DSM 17711 / JCM 13418 / NBRC 101707 / SANAE</strain>
    </source>
</reference>
<keyword evidence="3" id="KW-0479">Metal-binding</keyword>
<dbReference type="Gene3D" id="2.40.50.100">
    <property type="match status" value="1"/>
</dbReference>
<dbReference type="PROSITE" id="PS50126">
    <property type="entry name" value="S1"/>
    <property type="match status" value="1"/>
</dbReference>
<feature type="binding site" evidence="3">
    <location>
        <position position="168"/>
    </location>
    <ligand>
        <name>Zn(2+)</name>
        <dbReference type="ChEBI" id="CHEBI:29105"/>
    </ligand>
</feature>
<dbReference type="Pfam" id="PF10447">
    <property type="entry name" value="EXOSC1"/>
    <property type="match status" value="1"/>
</dbReference>
<dbReference type="GO" id="GO:0000178">
    <property type="term" value="C:exosome (RNase complex)"/>
    <property type="evidence" value="ECO:0007669"/>
    <property type="project" value="UniProtKB-KW"/>
</dbReference>
<evidence type="ECO:0000313" key="5">
    <source>
        <dbReference type="EMBL" id="BAI61577.1"/>
    </source>
</evidence>
<dbReference type="OrthoDB" id="6768at2157"/>
<name>D1YYQ5_METPS</name>
<dbReference type="EMBL" id="AP011532">
    <property type="protein sequence ID" value="BAI61577.1"/>
    <property type="molecule type" value="Genomic_DNA"/>
</dbReference>
<dbReference type="HAMAP" id="MF_00975">
    <property type="entry name" value="Exosome_Csl4"/>
    <property type="match status" value="1"/>
</dbReference>
<dbReference type="GO" id="GO:0006396">
    <property type="term" value="P:RNA processing"/>
    <property type="evidence" value="ECO:0007669"/>
    <property type="project" value="InterPro"/>
</dbReference>
<dbReference type="InterPro" id="IPR030850">
    <property type="entry name" value="Exosome_Csl4_arc"/>
</dbReference>
<keyword evidence="3" id="KW-0862">Zinc</keyword>
<organism evidence="5 6">
    <name type="scientific">Methanocella paludicola (strain DSM 17711 / JCM 13418 / NBRC 101707 / SANAE)</name>
    <dbReference type="NCBI Taxonomy" id="304371"/>
    <lineage>
        <taxon>Archaea</taxon>
        <taxon>Methanobacteriati</taxon>
        <taxon>Methanobacteriota</taxon>
        <taxon>Stenosarchaea group</taxon>
        <taxon>Methanomicrobia</taxon>
        <taxon>Methanocellales</taxon>
        <taxon>Methanocellaceae</taxon>
        <taxon>Methanocella</taxon>
    </lineage>
</organism>
<dbReference type="GO" id="GO:0005737">
    <property type="term" value="C:cytoplasm"/>
    <property type="evidence" value="ECO:0007669"/>
    <property type="project" value="UniProtKB-SubCell"/>
</dbReference>
<evidence type="ECO:0000313" key="6">
    <source>
        <dbReference type="Proteomes" id="UP000001882"/>
    </source>
</evidence>
<comment type="function">
    <text evidence="3">Non-catalytic component of the exosome, which is a complex involved in RNA degradation. Increases the RNA binding and the efficiency of RNA degradation. Helpful for the interaction of the exosome with A-poor RNAs.</text>
</comment>
<dbReference type="SUPFAM" id="SSF110324">
    <property type="entry name" value="Ribosomal L27 protein-like"/>
    <property type="match status" value="1"/>
</dbReference>
<keyword evidence="6" id="KW-1185">Reference proteome</keyword>
<keyword evidence="1 3" id="KW-0963">Cytoplasm</keyword>
<evidence type="ECO:0000256" key="2">
    <source>
        <dbReference type="ARBA" id="ARBA00022835"/>
    </source>
</evidence>
<dbReference type="Pfam" id="PF14382">
    <property type="entry name" value="ECR1_N"/>
    <property type="match status" value="1"/>
</dbReference>
<dbReference type="InterPro" id="IPR025721">
    <property type="entry name" value="Exosome_cplx_N_dom"/>
</dbReference>
<dbReference type="eggNOG" id="arCOG00676">
    <property type="taxonomic scope" value="Archaea"/>
</dbReference>
<evidence type="ECO:0000256" key="3">
    <source>
        <dbReference type="HAMAP-Rule" id="MF_00975"/>
    </source>
</evidence>
<feature type="binding site" evidence="3">
    <location>
        <position position="155"/>
    </location>
    <ligand>
        <name>Zn(2+)</name>
        <dbReference type="ChEBI" id="CHEBI:29105"/>
    </ligand>
</feature>
<dbReference type="GO" id="GO:0008270">
    <property type="term" value="F:zinc ion binding"/>
    <property type="evidence" value="ECO:0007669"/>
    <property type="project" value="UniProtKB-UniRule"/>
</dbReference>
<sequence>MPEIGDFVIPGDMIGTSEEFLPGKGTYEDRGNIYAIMTGRLTYDKKERSVSVDPVTNIPPTPKEGDIVIGRVTDIKGSVALVELSRIKGHLDREIAGNTQAAIHISNVKDSYVQDLAREFGYQDIVKAKVIDTRNMRLSTVDKNLGVLTSQCPRCKVNLVFENGKLKCPKCEKRESRKLSSDYGKGII</sequence>
<dbReference type="PANTHER" id="PTHR12686">
    <property type="entry name" value="3'-5' EXORIBONUCLEASE CSL4-RELATED"/>
    <property type="match status" value="1"/>
</dbReference>
<feature type="domain" description="S1 motif" evidence="4">
    <location>
        <begin position="65"/>
        <end position="143"/>
    </location>
</feature>
<dbReference type="RefSeq" id="WP_012900256.1">
    <property type="nucleotide sequence ID" value="NC_013665.1"/>
</dbReference>
<comment type="similarity">
    <text evidence="3">Belongs to the CSL4 family.</text>
</comment>
<reference evidence="5 6" key="2">
    <citation type="journal article" date="2008" name="Int. J. Syst. Evol. Microbiol.">
        <title>Methanocella paludicola gen. nov., sp. nov., a methane-producing archaeon, the first isolate of the lineage 'Rice Cluster I', and proposal of the new archaeal order Methanocellales ord. nov.</title>
        <authorList>
            <person name="Sakai S."/>
            <person name="Imachi H."/>
            <person name="Hanada S."/>
            <person name="Ohashi A."/>
            <person name="Harada H."/>
            <person name="Kamagata Y."/>
        </authorList>
    </citation>
    <scope>NUCLEOTIDE SEQUENCE [LARGE SCALE GENOMIC DNA]</scope>
    <source>
        <strain evidence="6">DSM 17711 / JCM 13418 / NBRC 101707 / SANAE</strain>
    </source>
</reference>
<feature type="binding site" evidence="3">
    <location>
        <position position="171"/>
    </location>
    <ligand>
        <name>Zn(2+)</name>
        <dbReference type="ChEBI" id="CHEBI:29105"/>
    </ligand>
</feature>
<keyword evidence="2 3" id="KW-0271">Exosome</keyword>
<dbReference type="InterPro" id="IPR019495">
    <property type="entry name" value="EXOSC1_C"/>
</dbReference>
<dbReference type="KEGG" id="mpd:MCP_1505"/>
<feature type="binding site" evidence="3">
    <location>
        <position position="152"/>
    </location>
    <ligand>
        <name>Zn(2+)</name>
        <dbReference type="ChEBI" id="CHEBI:29105"/>
    </ligand>
</feature>
<reference evidence="6" key="3">
    <citation type="journal article" date="2011" name="PLoS ONE">
        <title>Genome sequence of a mesophilic hydrogenotrophic methanogen Methanocella paludicola, the first cultivated representative of the order Methanocellales.</title>
        <authorList>
            <person name="Sakai S."/>
            <person name="Takaki Y."/>
            <person name="Shimamura S."/>
            <person name="Sekine M."/>
            <person name="Tajima T."/>
            <person name="Kosugi H."/>
            <person name="Ichikawa N."/>
            <person name="Tasumi E."/>
            <person name="Hiraki A.T."/>
            <person name="Shimizu A."/>
            <person name="Kato Y."/>
            <person name="Nishiko R."/>
            <person name="Mori K."/>
            <person name="Fujita N."/>
            <person name="Imachi H."/>
            <person name="Takai K."/>
        </authorList>
    </citation>
    <scope>NUCLEOTIDE SEQUENCE [LARGE SCALE GENOMIC DNA]</scope>
    <source>
        <strain evidence="6">DSM 17711 / JCM 13418 / NBRC 101707 / SANAE</strain>
    </source>
</reference>
<evidence type="ECO:0000259" key="4">
    <source>
        <dbReference type="PROSITE" id="PS50126"/>
    </source>
</evidence>
<dbReference type="InterPro" id="IPR012340">
    <property type="entry name" value="NA-bd_OB-fold"/>
</dbReference>
<dbReference type="InParanoid" id="D1YYQ5"/>
<dbReference type="InterPro" id="IPR039771">
    <property type="entry name" value="Csl4"/>
</dbReference>
<gene>
    <name evidence="3" type="primary">csl4</name>
    <name evidence="5" type="ordered locus">MCP_1505</name>
</gene>
<dbReference type="Proteomes" id="UP000001882">
    <property type="component" value="Chromosome"/>
</dbReference>
<evidence type="ECO:0000256" key="1">
    <source>
        <dbReference type="ARBA" id="ARBA00022490"/>
    </source>
</evidence>
<dbReference type="GeneID" id="8681451"/>
<comment type="subunit">
    <text evidence="3">Component of the archaeal exosome complex. Forms a trimer of Rrp4 and/or Csl4 subunits. The trimer associates with an hexameric ring-like arrangement composed of 3 Rrp41-Rrp42 heterodimers. Interacts with DnaG.</text>
</comment>
<dbReference type="InterPro" id="IPR003029">
    <property type="entry name" value="S1_domain"/>
</dbReference>
<dbReference type="NCBIfam" id="NF034126">
    <property type="entry name" value="PRK09521.1"/>
    <property type="match status" value="1"/>
</dbReference>
<protein>
    <recommendedName>
        <fullName evidence="3">Exosome complex component Csl4</fullName>
    </recommendedName>
</protein>
<dbReference type="GO" id="GO:0003723">
    <property type="term" value="F:RNA binding"/>
    <property type="evidence" value="ECO:0007669"/>
    <property type="project" value="InterPro"/>
</dbReference>
<dbReference type="SUPFAM" id="SSF50249">
    <property type="entry name" value="Nucleic acid-binding proteins"/>
    <property type="match status" value="1"/>
</dbReference>
<accession>D1YYQ5</accession>
<proteinExistence type="inferred from homology"/>
<dbReference type="STRING" id="304371.MCP_1505"/>
<dbReference type="Gene3D" id="2.40.50.140">
    <property type="entry name" value="Nucleic acid-binding proteins"/>
    <property type="match status" value="1"/>
</dbReference>
<comment type="subcellular location">
    <subcellularLocation>
        <location evidence="3">Cytoplasm</location>
    </subcellularLocation>
</comment>
<dbReference type="AlphaFoldDB" id="D1YYQ5"/>
<dbReference type="SMART" id="SM00316">
    <property type="entry name" value="S1"/>
    <property type="match status" value="1"/>
</dbReference>
<dbReference type="Gene3D" id="2.20.70.10">
    <property type="match status" value="1"/>
</dbReference>
<dbReference type="PANTHER" id="PTHR12686:SF8">
    <property type="entry name" value="EXOSOME COMPLEX COMPONENT CSL4"/>
    <property type="match status" value="1"/>
</dbReference>
<dbReference type="GO" id="GO:0006401">
    <property type="term" value="P:RNA catabolic process"/>
    <property type="evidence" value="ECO:0007669"/>
    <property type="project" value="UniProtKB-UniRule"/>
</dbReference>